<dbReference type="InterPro" id="IPR026891">
    <property type="entry name" value="Fn3-like"/>
</dbReference>
<reference evidence="6 7" key="1">
    <citation type="submission" date="2009-10" db="EMBL/GenBank/DDBJ databases">
        <authorList>
            <person name="Qin X."/>
            <person name="Bachman B."/>
            <person name="Battles P."/>
            <person name="Bell A."/>
            <person name="Bess C."/>
            <person name="Bickham C."/>
            <person name="Chaboub L."/>
            <person name="Chen D."/>
            <person name="Coyle M."/>
            <person name="Deiros D.R."/>
            <person name="Dinh H."/>
            <person name="Forbes L."/>
            <person name="Fowler G."/>
            <person name="Francisco L."/>
            <person name="Fu Q."/>
            <person name="Gubbala S."/>
            <person name="Hale W."/>
            <person name="Han Y."/>
            <person name="Hemphill L."/>
            <person name="Highlander S.K."/>
            <person name="Hirani K."/>
            <person name="Hogues M."/>
            <person name="Jackson L."/>
            <person name="Jakkamsetti A."/>
            <person name="Javaid M."/>
            <person name="Jiang H."/>
            <person name="Korchina V."/>
            <person name="Kovar C."/>
            <person name="Lara F."/>
            <person name="Lee S."/>
            <person name="Mata R."/>
            <person name="Mathew T."/>
            <person name="Moen C."/>
            <person name="Morales K."/>
            <person name="Munidasa M."/>
            <person name="Nazareth L."/>
            <person name="Ngo R."/>
            <person name="Nguyen L."/>
            <person name="Okwuonu G."/>
            <person name="Ongeri F."/>
            <person name="Patil S."/>
            <person name="Petrosino J."/>
            <person name="Pham C."/>
            <person name="Pham P."/>
            <person name="Pu L.-L."/>
            <person name="Puazo M."/>
            <person name="Raj R."/>
            <person name="Reid J."/>
            <person name="Rouhana J."/>
            <person name="Saada N."/>
            <person name="Shang Y."/>
            <person name="Simmons D."/>
            <person name="Thornton R."/>
            <person name="Warren J."/>
            <person name="Weissenberger G."/>
            <person name="Zhang J."/>
            <person name="Zhang L."/>
            <person name="Zhou C."/>
            <person name="Zhu D."/>
            <person name="Muzny D."/>
            <person name="Worley K."/>
            <person name="Gibbs R."/>
        </authorList>
    </citation>
    <scope>NUCLEOTIDE SEQUENCE [LARGE SCALE GENOMIC DNA]</scope>
    <source>
        <strain evidence="6 7">DSM 17361</strain>
    </source>
</reference>
<evidence type="ECO:0000313" key="7">
    <source>
        <dbReference type="Proteomes" id="UP000003160"/>
    </source>
</evidence>
<dbReference type="PANTHER" id="PTHR42721:SF3">
    <property type="entry name" value="BETA-D-XYLOSIDASE 5-RELATED"/>
    <property type="match status" value="1"/>
</dbReference>
<dbReference type="Gene3D" id="3.40.50.1700">
    <property type="entry name" value="Glycoside hydrolase family 3 C-terminal domain"/>
    <property type="match status" value="2"/>
</dbReference>
<evidence type="ECO:0000256" key="1">
    <source>
        <dbReference type="ARBA" id="ARBA00005336"/>
    </source>
</evidence>
<feature type="chain" id="PRO_5003025290" evidence="4">
    <location>
        <begin position="21"/>
        <end position="854"/>
    </location>
</feature>
<dbReference type="SMART" id="SM01217">
    <property type="entry name" value="Fn3_like"/>
    <property type="match status" value="1"/>
</dbReference>
<dbReference type="Pfam" id="PF01915">
    <property type="entry name" value="Glyco_hydro_3_C"/>
    <property type="match status" value="1"/>
</dbReference>
<comment type="caution">
    <text evidence="6">The sequence shown here is derived from an EMBL/GenBank/DDBJ whole genome shotgun (WGS) entry which is preliminary data.</text>
</comment>
<dbReference type="SUPFAM" id="SSF52279">
    <property type="entry name" value="Beta-D-glucan exohydrolase, C-terminal domain"/>
    <property type="match status" value="1"/>
</dbReference>
<dbReference type="InterPro" id="IPR036881">
    <property type="entry name" value="Glyco_hydro_3_C_sf"/>
</dbReference>
<comment type="similarity">
    <text evidence="1">Belongs to the glycosyl hydrolase 3 family.</text>
</comment>
<dbReference type="NCBIfam" id="NF041776">
    <property type="entry name" value="xylosidase_Xyl3A"/>
    <property type="match status" value="1"/>
</dbReference>
<dbReference type="GO" id="GO:0046556">
    <property type="term" value="F:alpha-L-arabinofuranosidase activity"/>
    <property type="evidence" value="ECO:0007669"/>
    <property type="project" value="TreeGrafter"/>
</dbReference>
<dbReference type="GO" id="GO:0031222">
    <property type="term" value="P:arabinan catabolic process"/>
    <property type="evidence" value="ECO:0007669"/>
    <property type="project" value="TreeGrafter"/>
</dbReference>
<sequence length="854" mass="95421">MNRKKILFFLLWICILPMKAQQFPYQNTDLSPKERAADLCSRLTLEEKSKIMQNGSPAIPRLGIPQFEWWSEALHGIGRNGFATVFPITMGMASSWDDALLQKVFDAVSDEGRVKAQQAKRSGTIKRYQGLSFWTPNINIFRDPRWGRGQETYGEDPYLTSRMGLAVVRGLQGPSDSKYRKLLACAKHFAVHSGPEWNRHTFNVEDLPERDLWETYLPAFKALVQQGDVAEVMCAYQRIDGQPCCGNNRFLKSILRNEWNYQGMVVSDCWAVPDFWKKGHHEVSPDATHASAKAVLSGTDVECGSDYSNLPEAVRAGIIKEADVDVSVRRLLEARFALGDFDPDELVPWTKISESVVASKAHKQLALDMARKSMVLLQNNDILPLKRSGQKIVVVGANAIDSTMMWGNYSGYPTQTVTILQGLQTKSDQVTFIPGCGLTRNELRESRYNEISHNGQPGMQATYWNNENMIGTPAAQMVHREPINQSNGGATVFAPGVNLNHFSARYEGTFSPTRTETLHLNVSADDKVRVIVNGDTLINNWTSRERIDVMNKELDVKAGQQYKVQIDYVQVTSLAMIKFDITHTGLSTPQDIVRKTAGADVVIFVGGISPRLEGEEMEVSDPGFKGGDRTTIELPQAQREVIKALSEAGRRIVFVNCSGSAIALTPESQRVDAILQAWYPGEQGGTAVADVLFGDYNPSGKLPVTFYKNDAQLPDFLDYRMAGRTYRYFKETPLFPFGYGLSYTQFTIGQPRYINNQVQVSVSNTGKRDGDEVVQVYIRRTDDAAGPIKTLRGFQRVSLKVGETKQVSVSLPRESFEWWDASSNTMRVIPGNYEVMVGSSSMAKNLKTIMVNLK</sequence>
<keyword evidence="2 4" id="KW-0732">Signal</keyword>
<dbReference type="GO" id="GO:0008422">
    <property type="term" value="F:beta-glucosidase activity"/>
    <property type="evidence" value="ECO:0007669"/>
    <property type="project" value="UniProtKB-EC"/>
</dbReference>
<dbReference type="InterPro" id="IPR037524">
    <property type="entry name" value="PA14/GLEYA"/>
</dbReference>
<dbReference type="SMART" id="SM00758">
    <property type="entry name" value="PA14"/>
    <property type="match status" value="1"/>
</dbReference>
<dbReference type="HOGENOM" id="CLU_004542_5_3_10"/>
<dbReference type="AlphaFoldDB" id="D1PXP1"/>
<dbReference type="SUPFAM" id="SSF56988">
    <property type="entry name" value="Anthrax protective antigen"/>
    <property type="match status" value="1"/>
</dbReference>
<gene>
    <name evidence="6" type="ORF">HMPREF0645_1726</name>
</gene>
<dbReference type="PANTHER" id="PTHR42721">
    <property type="entry name" value="SUGAR HYDROLASE-RELATED"/>
    <property type="match status" value="1"/>
</dbReference>
<dbReference type="OrthoDB" id="9805821at2"/>
<dbReference type="InterPro" id="IPR011658">
    <property type="entry name" value="PA14_dom"/>
</dbReference>
<dbReference type="Pfam" id="PF07691">
    <property type="entry name" value="PA14"/>
    <property type="match status" value="1"/>
</dbReference>
<dbReference type="Pfam" id="PF00933">
    <property type="entry name" value="Glyco_hydro_3"/>
    <property type="match status" value="1"/>
</dbReference>
<dbReference type="PROSITE" id="PS51820">
    <property type="entry name" value="PA14"/>
    <property type="match status" value="1"/>
</dbReference>
<dbReference type="InterPro" id="IPR044993">
    <property type="entry name" value="BXL"/>
</dbReference>
<accession>D1PXP1</accession>
<dbReference type="InterPro" id="IPR054850">
    <property type="entry name" value="Xylosidase_Xyl3A"/>
</dbReference>
<protein>
    <submittedName>
        <fullName evidence="6">Glycosyl hydrolase family 3 C-terminal domain protein</fullName>
        <ecNumber evidence="6">3.2.1.21</ecNumber>
    </submittedName>
</protein>
<dbReference type="EMBL" id="ACKS01000071">
    <property type="protein sequence ID" value="EFA43865.1"/>
    <property type="molecule type" value="Genomic_DNA"/>
</dbReference>
<evidence type="ECO:0000313" key="6">
    <source>
        <dbReference type="EMBL" id="EFA43865.1"/>
    </source>
</evidence>
<name>D1PXP1_9BACT</name>
<evidence type="ECO:0000256" key="2">
    <source>
        <dbReference type="ARBA" id="ARBA00022729"/>
    </source>
</evidence>
<dbReference type="InterPro" id="IPR036962">
    <property type="entry name" value="Glyco_hydro_3_N_sf"/>
</dbReference>
<dbReference type="Gene3D" id="3.20.20.300">
    <property type="entry name" value="Glycoside hydrolase, family 3, N-terminal domain"/>
    <property type="match status" value="1"/>
</dbReference>
<dbReference type="Proteomes" id="UP000003160">
    <property type="component" value="Unassembled WGS sequence"/>
</dbReference>
<evidence type="ECO:0000256" key="3">
    <source>
        <dbReference type="ARBA" id="ARBA00022801"/>
    </source>
</evidence>
<dbReference type="GO" id="GO:0045493">
    <property type="term" value="P:xylan catabolic process"/>
    <property type="evidence" value="ECO:0007669"/>
    <property type="project" value="InterPro"/>
</dbReference>
<dbReference type="Pfam" id="PF14310">
    <property type="entry name" value="Fn3-like"/>
    <property type="match status" value="1"/>
</dbReference>
<dbReference type="SUPFAM" id="SSF51445">
    <property type="entry name" value="(Trans)glycosidases"/>
    <property type="match status" value="1"/>
</dbReference>
<proteinExistence type="inferred from homology"/>
<organism evidence="6 7">
    <name type="scientific">Hallella bergensis DSM 17361</name>
    <dbReference type="NCBI Taxonomy" id="585502"/>
    <lineage>
        <taxon>Bacteria</taxon>
        <taxon>Pseudomonadati</taxon>
        <taxon>Bacteroidota</taxon>
        <taxon>Bacteroidia</taxon>
        <taxon>Bacteroidales</taxon>
        <taxon>Prevotellaceae</taxon>
        <taxon>Hallella</taxon>
    </lineage>
</organism>
<dbReference type="eggNOG" id="COG1472">
    <property type="taxonomic scope" value="Bacteria"/>
</dbReference>
<dbReference type="EC" id="3.2.1.21" evidence="6"/>
<evidence type="ECO:0000256" key="4">
    <source>
        <dbReference type="SAM" id="SignalP"/>
    </source>
</evidence>
<dbReference type="InterPro" id="IPR017853">
    <property type="entry name" value="GH"/>
</dbReference>
<keyword evidence="3 6" id="KW-0378">Hydrolase</keyword>
<dbReference type="InterPro" id="IPR001764">
    <property type="entry name" value="Glyco_hydro_3_N"/>
</dbReference>
<dbReference type="GO" id="GO:0009044">
    <property type="term" value="F:xylan 1,4-beta-xylosidase activity"/>
    <property type="evidence" value="ECO:0007669"/>
    <property type="project" value="InterPro"/>
</dbReference>
<dbReference type="InterPro" id="IPR002772">
    <property type="entry name" value="Glyco_hydro_3_C"/>
</dbReference>
<evidence type="ECO:0000259" key="5">
    <source>
        <dbReference type="PROSITE" id="PS51820"/>
    </source>
</evidence>
<dbReference type="Gene3D" id="2.60.40.10">
    <property type="entry name" value="Immunoglobulins"/>
    <property type="match status" value="1"/>
</dbReference>
<dbReference type="InterPro" id="IPR013783">
    <property type="entry name" value="Ig-like_fold"/>
</dbReference>
<keyword evidence="6" id="KW-0326">Glycosidase</keyword>
<feature type="signal peptide" evidence="4">
    <location>
        <begin position="1"/>
        <end position="20"/>
    </location>
</feature>
<dbReference type="PRINTS" id="PR00133">
    <property type="entry name" value="GLHYDRLASE3"/>
</dbReference>
<dbReference type="RefSeq" id="WP_007173829.1">
    <property type="nucleotide sequence ID" value="NZ_GG704781.1"/>
</dbReference>
<feature type="domain" description="PA14" evidence="5">
    <location>
        <begin position="454"/>
        <end position="597"/>
    </location>
</feature>
<keyword evidence="7" id="KW-1185">Reference proteome</keyword>